<protein>
    <recommendedName>
        <fullName evidence="9">Bifunctional lycopene cyclase/phytoene synthase</fullName>
        <ecNumber evidence="8">2.5.1.32</ecNumber>
        <ecNumber evidence="7">5.5.1.19</ecNumber>
    </recommendedName>
</protein>
<dbReference type="HOGENOM" id="CLU_012965_0_0_1"/>
<dbReference type="RefSeq" id="XP_016235480.1">
    <property type="nucleotide sequence ID" value="XM_016379653.1"/>
</dbReference>
<dbReference type="UniPathway" id="UPA00799">
    <property type="reaction ID" value="UER00773"/>
</dbReference>
<evidence type="ECO:0000256" key="17">
    <source>
        <dbReference type="ARBA" id="ARBA00029313"/>
    </source>
</evidence>
<dbReference type="InterPro" id="IPR044843">
    <property type="entry name" value="Trans_IPPS_bact-type"/>
</dbReference>
<keyword evidence="13 19" id="KW-1133">Transmembrane helix</keyword>
<dbReference type="SFLD" id="SFLDS00005">
    <property type="entry name" value="Isoprenoid_Synthase_Type_I"/>
    <property type="match status" value="1"/>
</dbReference>
<dbReference type="EC" id="5.5.1.19" evidence="7"/>
<dbReference type="OrthoDB" id="7777654at2759"/>
<dbReference type="GO" id="GO:0016872">
    <property type="term" value="F:intramolecular lyase activity"/>
    <property type="evidence" value="ECO:0007669"/>
    <property type="project" value="InterPro"/>
</dbReference>
<keyword evidence="16" id="KW-0511">Multifunctional enzyme</keyword>
<dbReference type="Pfam" id="PF00494">
    <property type="entry name" value="SQS_PSY"/>
    <property type="match status" value="1"/>
</dbReference>
<keyword evidence="10" id="KW-0808">Transferase</keyword>
<keyword evidence="11 19" id="KW-0812">Transmembrane</keyword>
<accession>A0A0D2BVF5</accession>
<dbReference type="PROSITE" id="PS01044">
    <property type="entry name" value="SQUALEN_PHYTOEN_SYN_1"/>
    <property type="match status" value="1"/>
</dbReference>
<dbReference type="PROSITE" id="PS01045">
    <property type="entry name" value="SQUALEN_PHYTOEN_SYN_2"/>
    <property type="match status" value="1"/>
</dbReference>
<dbReference type="SFLD" id="SFLDG01212">
    <property type="entry name" value="Phytoene_synthase_like"/>
    <property type="match status" value="1"/>
</dbReference>
<dbReference type="PANTHER" id="PTHR31480">
    <property type="entry name" value="BIFUNCTIONAL LYCOPENE CYCLASE/PHYTOENE SYNTHASE"/>
    <property type="match status" value="1"/>
</dbReference>
<evidence type="ECO:0000256" key="4">
    <source>
        <dbReference type="ARBA" id="ARBA00005172"/>
    </source>
</evidence>
<dbReference type="EMBL" id="KN847495">
    <property type="protein sequence ID" value="KIW15264.1"/>
    <property type="molecule type" value="Genomic_DNA"/>
</dbReference>
<dbReference type="GeneID" id="27332392"/>
<evidence type="ECO:0000256" key="6">
    <source>
        <dbReference type="ARBA" id="ARBA00008406"/>
    </source>
</evidence>
<evidence type="ECO:0000256" key="1">
    <source>
        <dbReference type="ARBA" id="ARBA00001805"/>
    </source>
</evidence>
<dbReference type="Gene3D" id="1.10.600.10">
    <property type="entry name" value="Farnesyl Diphosphate Synthase"/>
    <property type="match status" value="1"/>
</dbReference>
<evidence type="ECO:0000256" key="7">
    <source>
        <dbReference type="ARBA" id="ARBA00012242"/>
    </source>
</evidence>
<comment type="catalytic activity">
    <reaction evidence="18">
        <text>all-trans-lycopene = gamma-carotene</text>
        <dbReference type="Rhea" id="RHEA:32219"/>
        <dbReference type="ChEBI" id="CHEBI:15948"/>
        <dbReference type="ChEBI" id="CHEBI:27740"/>
        <dbReference type="EC" id="5.5.1.19"/>
    </reaction>
</comment>
<dbReference type="InterPro" id="IPR002060">
    <property type="entry name" value="Squ/phyt_synthse"/>
</dbReference>
<dbReference type="UniPathway" id="UPA00802"/>
<dbReference type="GO" id="GO:0045436">
    <property type="term" value="F:lycopene beta cyclase activity"/>
    <property type="evidence" value="ECO:0007669"/>
    <property type="project" value="UniProtKB-ARBA"/>
</dbReference>
<dbReference type="GO" id="GO:0016117">
    <property type="term" value="P:carotenoid biosynthetic process"/>
    <property type="evidence" value="ECO:0007669"/>
    <property type="project" value="UniProtKB-KW"/>
</dbReference>
<evidence type="ECO:0000256" key="2">
    <source>
        <dbReference type="ARBA" id="ARBA00004141"/>
    </source>
</evidence>
<name>A0A0D2BVF5_9EURO</name>
<comment type="catalytic activity">
    <reaction evidence="1">
        <text>2 (2E,6E,10E)-geranylgeranyl diphosphate = 15-cis-phytoene + 2 diphosphate</text>
        <dbReference type="Rhea" id="RHEA:34475"/>
        <dbReference type="ChEBI" id="CHEBI:27787"/>
        <dbReference type="ChEBI" id="CHEBI:33019"/>
        <dbReference type="ChEBI" id="CHEBI:58756"/>
        <dbReference type="EC" id="2.5.1.32"/>
    </reaction>
</comment>
<comment type="subcellular location">
    <subcellularLocation>
        <location evidence="2">Membrane</location>
        <topology evidence="2">Multi-pass membrane protein</topology>
    </subcellularLocation>
</comment>
<feature type="transmembrane region" description="Helical" evidence="19">
    <location>
        <begin position="6"/>
        <end position="27"/>
    </location>
</feature>
<dbReference type="InterPro" id="IPR019845">
    <property type="entry name" value="Squalene/phytoene_synthase_CS"/>
</dbReference>
<dbReference type="GO" id="GO:0004311">
    <property type="term" value="F:geranylgeranyl diphosphate synthase activity"/>
    <property type="evidence" value="ECO:0007669"/>
    <property type="project" value="InterPro"/>
</dbReference>
<dbReference type="SFLD" id="SFLDG01018">
    <property type="entry name" value="Squalene/Phytoene_Synthase_Lik"/>
    <property type="match status" value="1"/>
</dbReference>
<dbReference type="EC" id="2.5.1.32" evidence="8"/>
<dbReference type="AlphaFoldDB" id="A0A0D2BVF5"/>
<comment type="pathway">
    <text evidence="3">Carotenoid biosynthesis; beta-carotene biosynthesis.</text>
</comment>
<dbReference type="SUPFAM" id="SSF48576">
    <property type="entry name" value="Terpenoid synthases"/>
    <property type="match status" value="1"/>
</dbReference>
<evidence type="ECO:0000256" key="16">
    <source>
        <dbReference type="ARBA" id="ARBA00023268"/>
    </source>
</evidence>
<dbReference type="VEuPathDB" id="FungiDB:PV08_05309"/>
<evidence type="ECO:0000256" key="8">
    <source>
        <dbReference type="ARBA" id="ARBA00012396"/>
    </source>
</evidence>
<dbReference type="GO" id="GO:0016020">
    <property type="term" value="C:membrane"/>
    <property type="evidence" value="ECO:0007669"/>
    <property type="project" value="UniProtKB-SubCell"/>
</dbReference>
<feature type="transmembrane region" description="Helical" evidence="19">
    <location>
        <begin position="153"/>
        <end position="176"/>
    </location>
</feature>
<comment type="similarity">
    <text evidence="5">In the N-terminal section; belongs to the lycopene beta-cyclase family.</text>
</comment>
<reference evidence="20 21" key="1">
    <citation type="submission" date="2015-01" db="EMBL/GenBank/DDBJ databases">
        <title>The Genome Sequence of Exophiala spinifera CBS89968.</title>
        <authorList>
            <consortium name="The Broad Institute Genomics Platform"/>
            <person name="Cuomo C."/>
            <person name="de Hoog S."/>
            <person name="Gorbushina A."/>
            <person name="Stielow B."/>
            <person name="Teixiera M."/>
            <person name="Abouelleil A."/>
            <person name="Chapman S.B."/>
            <person name="Priest M."/>
            <person name="Young S.K."/>
            <person name="Wortman J."/>
            <person name="Nusbaum C."/>
            <person name="Birren B."/>
        </authorList>
    </citation>
    <scope>NUCLEOTIDE SEQUENCE [LARGE SCALE GENOMIC DNA]</scope>
    <source>
        <strain evidence="20 21">CBS 89968</strain>
    </source>
</reference>
<evidence type="ECO:0000256" key="14">
    <source>
        <dbReference type="ARBA" id="ARBA00023136"/>
    </source>
</evidence>
<dbReference type="Proteomes" id="UP000053328">
    <property type="component" value="Unassembled WGS sequence"/>
</dbReference>
<evidence type="ECO:0000256" key="13">
    <source>
        <dbReference type="ARBA" id="ARBA00022989"/>
    </source>
</evidence>
<gene>
    <name evidence="20" type="ORF">PV08_05309</name>
</gene>
<dbReference type="STRING" id="91928.A0A0D2BVF5"/>
<feature type="transmembrane region" description="Helical" evidence="19">
    <location>
        <begin position="125"/>
        <end position="141"/>
    </location>
</feature>
<keyword evidence="15" id="KW-0413">Isomerase</keyword>
<evidence type="ECO:0000256" key="18">
    <source>
        <dbReference type="ARBA" id="ARBA00029335"/>
    </source>
</evidence>
<evidence type="ECO:0000313" key="20">
    <source>
        <dbReference type="EMBL" id="KIW15264.1"/>
    </source>
</evidence>
<comment type="similarity">
    <text evidence="6">In the C-terminal section; belongs to the phytoene/squalene synthase family.</text>
</comment>
<evidence type="ECO:0000256" key="3">
    <source>
        <dbReference type="ARBA" id="ARBA00005089"/>
    </source>
</evidence>
<evidence type="ECO:0000256" key="12">
    <source>
        <dbReference type="ARBA" id="ARBA00022746"/>
    </source>
</evidence>
<keyword evidence="12" id="KW-0125">Carotenoid biosynthesis</keyword>
<evidence type="ECO:0000313" key="21">
    <source>
        <dbReference type="Proteomes" id="UP000053328"/>
    </source>
</evidence>
<feature type="transmembrane region" description="Helical" evidence="19">
    <location>
        <begin position="182"/>
        <end position="200"/>
    </location>
</feature>
<evidence type="ECO:0000256" key="10">
    <source>
        <dbReference type="ARBA" id="ARBA00022679"/>
    </source>
</evidence>
<evidence type="ECO:0000256" key="5">
    <source>
        <dbReference type="ARBA" id="ARBA00008247"/>
    </source>
</evidence>
<evidence type="ECO:0000256" key="19">
    <source>
        <dbReference type="SAM" id="Phobius"/>
    </source>
</evidence>
<comment type="catalytic activity">
    <reaction evidence="17">
        <text>gamma-carotene = all-trans-beta-carotene</text>
        <dbReference type="Rhea" id="RHEA:32239"/>
        <dbReference type="ChEBI" id="CHEBI:17579"/>
        <dbReference type="ChEBI" id="CHEBI:27740"/>
        <dbReference type="EC" id="5.5.1.19"/>
    </reaction>
</comment>
<proteinExistence type="inferred from homology"/>
<keyword evidence="21" id="KW-1185">Reference proteome</keyword>
<evidence type="ECO:0000256" key="15">
    <source>
        <dbReference type="ARBA" id="ARBA00023235"/>
    </source>
</evidence>
<dbReference type="NCBIfam" id="TIGR03462">
    <property type="entry name" value="CarR_dom_SF"/>
    <property type="match status" value="2"/>
</dbReference>
<dbReference type="InterPro" id="IPR008949">
    <property type="entry name" value="Isoprenoid_synthase_dom_sf"/>
</dbReference>
<organism evidence="20 21">
    <name type="scientific">Exophiala spinifera</name>
    <dbReference type="NCBI Taxonomy" id="91928"/>
    <lineage>
        <taxon>Eukaryota</taxon>
        <taxon>Fungi</taxon>
        <taxon>Dikarya</taxon>
        <taxon>Ascomycota</taxon>
        <taxon>Pezizomycotina</taxon>
        <taxon>Eurotiomycetes</taxon>
        <taxon>Chaetothyriomycetidae</taxon>
        <taxon>Chaetothyriales</taxon>
        <taxon>Herpotrichiellaceae</taxon>
        <taxon>Exophiala</taxon>
    </lineage>
</organism>
<sequence length="599" mass="67302">MYDYALVHVVYTIPIAIALSIILGPLFTRRDGYKILFLQVIAVSYTIPWDSYLIRTKVWTYPADVIVGPKLLDIPAEEVFFFVVQTYITTCLQILLCKSIVTATYLRNEADPRDTSGAALLPRKRIGQIILALASVLPILLRGSSAEGTYMRLILGWAAPVMLMLWTFSYQLLLLLPWTKTWLIIALPTLYLWIVDTLALRRGTWSIELGTKLGIHVWPHLEIEEAVFFLITNTLVVWGSIACDNAFAILDAFPQHFPVVPSIPSPLLLIQALLLPTSKYDSGRLHGLQNALTVLAQKSRSFYLASGVFFGRLRIDLILLYAFCRVADDLIDDAPSAEEADMWVKHFTHFLDTIYSSKCDQARLEAALAPFSPRAQSILVLLPSEKLPSQPLYLLLEGFRIDQEFFAKDAKENPPIKAFSDLERYATCVAATIGELCLSLVYEHSPDKQADSATIKRCVEAGTKMGRALQYVNIVRDVQTDAEVGRCYIPDEWFTKSSTSSPAAQQQEILRLREKILNTAFEIYAGNRDAIEQLPPYARSGIRVAVESYMEIGRMLRHRINQGQPLDFAGGGKKGRASVPRSRRVWVGWRTLAGWRGPA</sequence>
<keyword evidence="14 19" id="KW-0472">Membrane</keyword>
<dbReference type="InterPro" id="IPR017825">
    <property type="entry name" value="Lycopene_cyclase_dom"/>
</dbReference>
<evidence type="ECO:0000256" key="11">
    <source>
        <dbReference type="ARBA" id="ARBA00022692"/>
    </source>
</evidence>
<evidence type="ECO:0000256" key="9">
    <source>
        <dbReference type="ARBA" id="ARBA00018909"/>
    </source>
</evidence>
<comment type="pathway">
    <text evidence="4">Carotenoid biosynthesis; phytoene biosynthesis; all-trans-phytoene from geranylgeranyl diphosphate: step 1/1.</text>
</comment>